<dbReference type="InterPro" id="IPR022385">
    <property type="entry name" value="Rhs_assc_core"/>
</dbReference>
<sequence>MLRRPAVASGMRSVADATVKAADRLKVPLRRWSGKIRARSVPRALRRVTGDPVDVASGEVLMHQTDVALAGVLPLVLERTHVSSYRQGGLFGISWASTLDQRLEIDERGVCFASDDGMVLVYPPPASTGMAVLPYEGPRWPLTRTGEGYAITDPALGRTLHFHSPMPAERDGRLWRLTTISDRNANRIDFLRTEEGTLSEVYHRGGYRVGVDIEGNRVVALRLLSGPADGDADDQVLIRYGYDGTGNLTEVINSSGKALRFRYDEEGRLTEWIDRNDEWYRYTYDDSGRCVSGTGSGGALGVSLSYADQITVATDSLGNSTTYHFNELGQMVAQVDSMGHLTRSEWDRFDRLLSRTDQLGRIARYGYDEAGGLTTVALPGGSVTTIARNELGLPIQVTAPDGAVWRQRFDERGNLLTVTDPLEGTTRFSYDGHGHLAAVTDPLGNTTRVRPNSVGLPIEVTDPLGNVIHCERDALGRVTAVTDAVGGITRFGWTTEGNLAWRTLPSGATERWRYDAEGNPTEHVDAVGRITRTEYTHFDLPAARIAADGTRLDFEYDTQLRLTSVRNPQGLVWRYTYDAAGRLVNEVDFDGRQVTYDYDAAGQVSSRTDDAGNTTRLIRNTLGGVVEKHTGDGVTVFAYDLAGRLVRAANDAADVHLTRDALGRVIAETVNGRTLASIYDAAGRRVGRRTPVSAETAWEYDSGGRPVELVTADRNIRFAYDPAGREIERGMSTGAYSGVAFLQRWDADHRVTAQTLRKVSSTPIADPEQPIQHRTYDYRPNGELIAVADRQSGPRNFTLDAIGRVTEVDGHDWIERYRYDPAGNLTEATWPTRPQDMQADGGREYARMLVRRAGGMRYEHDSRGRVVARRYRTPSGESREWRFTWNADDRLTSVATPDGRRWRYSYDPFGRRTAKECLRPDGTVAGRVDFTWDGFSLSEQIDRDEAGLVSTTWDYRPGGIEAIVQTVRTSTLDAPHRWIDQRVYAIATDSAGAPVEMVDADGEVVWRFRATLWGNHIPAEKNNAYCPLRFPGQYHDPETGLNYNVHRYYDPVTARYQSPDPLGLISHANPYAYVHNPTRWADPLGLSPYLIKMQRNRVPEKLAEEMADNVPVMTEGTYVFRHILESIPRGQTRHYRWAVDEHGVLKLTFPGPSTSHAVMTGGGPVRGAGMAEIGPGYHLMTGEPILTVHELTNETGHFLPPRGLAQQFIDVGTDAFERNGIQVAIKRIHPGI</sequence>
<dbReference type="InterPro" id="IPR050708">
    <property type="entry name" value="T6SS_VgrG/RHS"/>
</dbReference>
<dbReference type="Pfam" id="PF20148">
    <property type="entry name" value="DUF6531"/>
    <property type="match status" value="1"/>
</dbReference>
<evidence type="ECO:0008006" key="6">
    <source>
        <dbReference type="Google" id="ProtNLM"/>
    </source>
</evidence>
<proteinExistence type="predicted"/>
<dbReference type="Proteomes" id="UP001500503">
    <property type="component" value="Unassembled WGS sequence"/>
</dbReference>
<dbReference type="PANTHER" id="PTHR32305">
    <property type="match status" value="1"/>
</dbReference>
<keyword evidence="1" id="KW-0677">Repeat</keyword>
<protein>
    <recommendedName>
        <fullName evidence="6">Type IV secretion protein Rhs</fullName>
    </recommendedName>
</protein>
<accession>A0ABP8QK26</accession>
<evidence type="ECO:0000313" key="5">
    <source>
        <dbReference type="Proteomes" id="UP001500503"/>
    </source>
</evidence>
<evidence type="ECO:0000256" key="1">
    <source>
        <dbReference type="ARBA" id="ARBA00022737"/>
    </source>
</evidence>
<dbReference type="NCBIfam" id="TIGR01643">
    <property type="entry name" value="YD_repeat_2x"/>
    <property type="match status" value="11"/>
</dbReference>
<dbReference type="NCBIfam" id="TIGR03696">
    <property type="entry name" value="Rhs_assc_core"/>
    <property type="match status" value="1"/>
</dbReference>
<reference evidence="5" key="1">
    <citation type="journal article" date="2019" name="Int. J. Syst. Evol. Microbiol.">
        <title>The Global Catalogue of Microorganisms (GCM) 10K type strain sequencing project: providing services to taxonomists for standard genome sequencing and annotation.</title>
        <authorList>
            <consortium name="The Broad Institute Genomics Platform"/>
            <consortium name="The Broad Institute Genome Sequencing Center for Infectious Disease"/>
            <person name="Wu L."/>
            <person name="Ma J."/>
        </authorList>
    </citation>
    <scope>NUCLEOTIDE SEQUENCE [LARGE SCALE GENOMIC DNA]</scope>
    <source>
        <strain evidence="5">JCM 17933</strain>
    </source>
</reference>
<name>A0ABP8QK26_9ACTN</name>
<keyword evidence="5" id="KW-1185">Reference proteome</keyword>
<organism evidence="4 5">
    <name type="scientific">Actinoallomurus oryzae</name>
    <dbReference type="NCBI Taxonomy" id="502180"/>
    <lineage>
        <taxon>Bacteria</taxon>
        <taxon>Bacillati</taxon>
        <taxon>Actinomycetota</taxon>
        <taxon>Actinomycetes</taxon>
        <taxon>Streptosporangiales</taxon>
        <taxon>Thermomonosporaceae</taxon>
        <taxon>Actinoallomurus</taxon>
    </lineage>
</organism>
<evidence type="ECO:0000259" key="2">
    <source>
        <dbReference type="Pfam" id="PF20148"/>
    </source>
</evidence>
<dbReference type="InterPro" id="IPR045351">
    <property type="entry name" value="DUF6531"/>
</dbReference>
<dbReference type="InterPro" id="IPR056823">
    <property type="entry name" value="TEN-like_YD-shell"/>
</dbReference>
<comment type="caution">
    <text evidence="4">The sequence shown here is derived from an EMBL/GenBank/DDBJ whole genome shotgun (WGS) entry which is preliminary data.</text>
</comment>
<dbReference type="Pfam" id="PF05593">
    <property type="entry name" value="RHS_repeat"/>
    <property type="match status" value="7"/>
</dbReference>
<feature type="domain" description="Teneurin-like YD-shell" evidence="3">
    <location>
        <begin position="981"/>
        <end position="1060"/>
    </location>
</feature>
<gene>
    <name evidence="4" type="ORF">GCM10023191_058690</name>
</gene>
<dbReference type="InterPro" id="IPR006530">
    <property type="entry name" value="YD"/>
</dbReference>
<dbReference type="Pfam" id="PF25023">
    <property type="entry name" value="TEN_YD-shell"/>
    <property type="match status" value="1"/>
</dbReference>
<feature type="domain" description="DUF6531" evidence="2">
    <location>
        <begin position="50"/>
        <end position="122"/>
    </location>
</feature>
<dbReference type="PANTHER" id="PTHR32305:SF15">
    <property type="entry name" value="PROTEIN RHSA-RELATED"/>
    <property type="match status" value="1"/>
</dbReference>
<dbReference type="InterPro" id="IPR031325">
    <property type="entry name" value="RHS_repeat"/>
</dbReference>
<dbReference type="Gene3D" id="2.180.10.10">
    <property type="entry name" value="RHS repeat-associated core"/>
    <property type="match status" value="3"/>
</dbReference>
<dbReference type="EMBL" id="BAABHF010000035">
    <property type="protein sequence ID" value="GAA4504446.1"/>
    <property type="molecule type" value="Genomic_DNA"/>
</dbReference>
<evidence type="ECO:0000259" key="3">
    <source>
        <dbReference type="Pfam" id="PF25023"/>
    </source>
</evidence>
<evidence type="ECO:0000313" key="4">
    <source>
        <dbReference type="EMBL" id="GAA4504446.1"/>
    </source>
</evidence>